<dbReference type="InterPro" id="IPR035587">
    <property type="entry name" value="DUS-like_FMN-bd"/>
</dbReference>
<dbReference type="GO" id="GO:0003723">
    <property type="term" value="F:RNA binding"/>
    <property type="evidence" value="ECO:0007669"/>
    <property type="project" value="TreeGrafter"/>
</dbReference>
<evidence type="ECO:0000256" key="10">
    <source>
        <dbReference type="ARBA" id="ARBA00022857"/>
    </source>
</evidence>
<keyword evidence="8 18" id="KW-0863">Zinc-finger</keyword>
<feature type="compositionally biased region" description="Basic and acidic residues" evidence="20">
    <location>
        <begin position="80"/>
        <end position="104"/>
    </location>
</feature>
<feature type="domain" description="C3H1-type" evidence="21">
    <location>
        <begin position="153"/>
        <end position="178"/>
    </location>
</feature>
<gene>
    <name evidence="22" type="ORF">GSOID_T00012516001</name>
</gene>
<organism evidence="22">
    <name type="scientific">Oikopleura dioica</name>
    <name type="common">Tunicate</name>
    <dbReference type="NCBI Taxonomy" id="34765"/>
    <lineage>
        <taxon>Eukaryota</taxon>
        <taxon>Metazoa</taxon>
        <taxon>Chordata</taxon>
        <taxon>Tunicata</taxon>
        <taxon>Appendicularia</taxon>
        <taxon>Copelata</taxon>
        <taxon>Oikopleuridae</taxon>
        <taxon>Oikopleura</taxon>
    </lineage>
</organism>
<dbReference type="Gene3D" id="3.20.20.70">
    <property type="entry name" value="Aldolase class I"/>
    <property type="match status" value="1"/>
</dbReference>
<evidence type="ECO:0000256" key="12">
    <source>
        <dbReference type="ARBA" id="ARBA00023027"/>
    </source>
</evidence>
<dbReference type="Proteomes" id="UP000001307">
    <property type="component" value="Unassembled WGS sequence"/>
</dbReference>
<dbReference type="GO" id="GO:0106414">
    <property type="term" value="F:mRNA dihydrouridine synthase activity"/>
    <property type="evidence" value="ECO:0007669"/>
    <property type="project" value="RHEA"/>
</dbReference>
<sequence length="636" mass="72494">MNDVENFDFDSIFDDHTIQVKKKYVDVAFILQKRAENEERLREAEQRKKESEERIQATLVTENGSDGQKRESEALAVETPPEKRVKVSGKKERGQNKNRGQHFEDKLDDKKKICRAYMKGECDREESACKWSHDEMSIYNEREQDLGLVLGMSCPTYEKYGYCHYGISCRFCDSHVTSKDGKLENHKHPTVEHRRIDYYESNRVNGAFLTMLRSNRYAFSKTVSSLKELPKNLQPKHMGKTIRKGRHGHYAQDEIPKECYASNNAERLGAVADGEKKTLDFRGKSYLAPLTTVGNMPFRRVCKDYGVDITCGEMATCRNLVMGKMSEWALVQRHASEDFFGVQIAGAWPDELSKTAELISEFCDVDFIDINCGCPLDLICKTGGGCRLGKAPDKLAGCISSMKTTSGLPVTCKIRTGWEPQHDMAHKLIAKLKEAQPALITLHGRSRICRYTGVARWDYINECSEASSEVAKEIDVPFFGNGDVLSYSDYAEAIEKYGTDGAMIGRGALIKPWVFEEIKEQKVMDPSSSERMDMLKKFVRYGLEHWGTDQQGLANTRRFLLEWLSFLCRYVPTGIIEGQPQQINHRPPPLVCRDELETLFTSSDCNDWIKITEMLLGPVPESFRFVPKHKANSYKK</sequence>
<dbReference type="PANTHER" id="PTHR45846:SF1">
    <property type="entry name" value="TRNA-DIHYDROURIDINE(47) SYNTHASE [NAD(P)(+)]-LIKE"/>
    <property type="match status" value="1"/>
</dbReference>
<dbReference type="AlphaFoldDB" id="E4XIU0"/>
<dbReference type="PANTHER" id="PTHR45846">
    <property type="entry name" value="TRNA-DIHYDROURIDINE(47) SYNTHASE [NAD(P)(+)]-LIKE"/>
    <property type="match status" value="1"/>
</dbReference>
<evidence type="ECO:0000256" key="4">
    <source>
        <dbReference type="ARBA" id="ARBA00022664"/>
    </source>
</evidence>
<comment type="function">
    <text evidence="13">Catalyzes the synthesis of dihydrouridine, a modified base, in various RNAs, such as tRNAs, mRNAs and some long non-coding RNAs (lncRNAs). Mainly modifies the uridine in position 47 (U47) in the D-loop of most cytoplasmic tRNAs. Also able to mediate the formation of dihydrouridine in some mRNAs, thereby regulating their translation.</text>
</comment>
<feature type="domain" description="C3H1-type" evidence="21">
    <location>
        <begin position="108"/>
        <end position="136"/>
    </location>
</feature>
<evidence type="ECO:0000256" key="8">
    <source>
        <dbReference type="ARBA" id="ARBA00022771"/>
    </source>
</evidence>
<evidence type="ECO:0000256" key="14">
    <source>
        <dbReference type="ARBA" id="ARBA00048266"/>
    </source>
</evidence>
<name>E4XIU0_OIKDI</name>
<feature type="region of interest" description="Disordered" evidence="20">
    <location>
        <begin position="38"/>
        <end position="104"/>
    </location>
</feature>
<evidence type="ECO:0000256" key="20">
    <source>
        <dbReference type="SAM" id="MobiDB-lite"/>
    </source>
</evidence>
<evidence type="ECO:0000256" key="2">
    <source>
        <dbReference type="ARBA" id="ARBA00022630"/>
    </source>
</evidence>
<dbReference type="PROSITE" id="PS50103">
    <property type="entry name" value="ZF_C3H1"/>
    <property type="match status" value="2"/>
</dbReference>
<keyword evidence="11 19" id="KW-0560">Oxidoreductase</keyword>
<evidence type="ECO:0000256" key="1">
    <source>
        <dbReference type="ARBA" id="ARBA00001917"/>
    </source>
</evidence>
<dbReference type="EMBL" id="FN653056">
    <property type="protein sequence ID" value="CBY24624.1"/>
    <property type="molecule type" value="Genomic_DNA"/>
</dbReference>
<proteinExistence type="inferred from homology"/>
<reference evidence="22" key="1">
    <citation type="journal article" date="2010" name="Science">
        <title>Plasticity of animal genome architecture unmasked by rapid evolution of a pelagic tunicate.</title>
        <authorList>
            <person name="Denoeud F."/>
            <person name="Henriet S."/>
            <person name="Mungpakdee S."/>
            <person name="Aury J.M."/>
            <person name="Da Silva C."/>
            <person name="Brinkmann H."/>
            <person name="Mikhaleva J."/>
            <person name="Olsen L.C."/>
            <person name="Jubin C."/>
            <person name="Canestro C."/>
            <person name="Bouquet J.M."/>
            <person name="Danks G."/>
            <person name="Poulain J."/>
            <person name="Campsteijn C."/>
            <person name="Adamski M."/>
            <person name="Cross I."/>
            <person name="Yadetie F."/>
            <person name="Muffato M."/>
            <person name="Louis A."/>
            <person name="Butcher S."/>
            <person name="Tsagkogeorga G."/>
            <person name="Konrad A."/>
            <person name="Singh S."/>
            <person name="Jensen M.F."/>
            <person name="Cong E.H."/>
            <person name="Eikeseth-Otteraa H."/>
            <person name="Noel B."/>
            <person name="Anthouard V."/>
            <person name="Porcel B.M."/>
            <person name="Kachouri-Lafond R."/>
            <person name="Nishino A."/>
            <person name="Ugolini M."/>
            <person name="Chourrout P."/>
            <person name="Nishida H."/>
            <person name="Aasland R."/>
            <person name="Huzurbazar S."/>
            <person name="Westhof E."/>
            <person name="Delsuc F."/>
            <person name="Lehrach H."/>
            <person name="Reinhardt R."/>
            <person name="Weissenbach J."/>
            <person name="Roy S.W."/>
            <person name="Artiguenave F."/>
            <person name="Postlethwait J.H."/>
            <person name="Manak J.R."/>
            <person name="Thompson E.M."/>
            <person name="Jaillon O."/>
            <person name="Du Pasquier L."/>
            <person name="Boudinot P."/>
            <person name="Liberles D.A."/>
            <person name="Volff J.N."/>
            <person name="Philippe H."/>
            <person name="Lenhard B."/>
            <person name="Roest Crollius H."/>
            <person name="Wincker P."/>
            <person name="Chourrout D."/>
        </authorList>
    </citation>
    <scope>NUCLEOTIDE SEQUENCE [LARGE SCALE GENOMIC DNA]</scope>
</reference>
<dbReference type="FunFam" id="3.20.20.70:FF:000067">
    <property type="entry name" value="tRNA-dihydrouridine(47) synthase [NAD(P)(+)]"/>
    <property type="match status" value="1"/>
</dbReference>
<evidence type="ECO:0000313" key="22">
    <source>
        <dbReference type="EMBL" id="CBY24624.1"/>
    </source>
</evidence>
<evidence type="ECO:0000256" key="17">
    <source>
        <dbReference type="ARBA" id="ARBA00049513"/>
    </source>
</evidence>
<dbReference type="GO" id="GO:0102265">
    <property type="term" value="F:tRNA-dihydrouridine47 synthase activity"/>
    <property type="evidence" value="ECO:0007669"/>
    <property type="project" value="UniProtKB-EC"/>
</dbReference>
<evidence type="ECO:0000256" key="3">
    <source>
        <dbReference type="ARBA" id="ARBA00022643"/>
    </source>
</evidence>
<dbReference type="SUPFAM" id="SSF51395">
    <property type="entry name" value="FMN-linked oxidoreductases"/>
    <property type="match status" value="1"/>
</dbReference>
<evidence type="ECO:0000256" key="7">
    <source>
        <dbReference type="ARBA" id="ARBA00022737"/>
    </source>
</evidence>
<keyword evidence="7" id="KW-0677">Repeat</keyword>
<keyword evidence="23" id="KW-1185">Reference proteome</keyword>
<protein>
    <recommendedName>
        <fullName evidence="19">tRNA-dihydrouridine(47) synthase [NAD(P)(+)]</fullName>
        <ecNumber evidence="19">1.3.1.-</ecNumber>
    </recommendedName>
    <alternativeName>
        <fullName evidence="19">tRNA-dihydrouridine synthase 3</fullName>
    </alternativeName>
</protein>
<feature type="zinc finger region" description="C3H1-type" evidence="18">
    <location>
        <begin position="108"/>
        <end position="136"/>
    </location>
</feature>
<feature type="zinc finger region" description="C3H1-type" evidence="18">
    <location>
        <begin position="153"/>
        <end position="178"/>
    </location>
</feature>
<keyword evidence="5 19" id="KW-0819">tRNA processing</keyword>
<evidence type="ECO:0000256" key="16">
    <source>
        <dbReference type="ARBA" id="ARBA00049447"/>
    </source>
</evidence>
<evidence type="ECO:0000256" key="15">
    <source>
        <dbReference type="ARBA" id="ARBA00048342"/>
    </source>
</evidence>
<dbReference type="Gene3D" id="4.10.1000.10">
    <property type="entry name" value="Zinc finger, CCCH-type"/>
    <property type="match status" value="1"/>
</dbReference>
<dbReference type="InterPro" id="IPR013785">
    <property type="entry name" value="Aldolase_TIM"/>
</dbReference>
<evidence type="ECO:0000256" key="13">
    <source>
        <dbReference type="ARBA" id="ARBA00045365"/>
    </source>
</evidence>
<evidence type="ECO:0000313" key="23">
    <source>
        <dbReference type="Proteomes" id="UP000001307"/>
    </source>
</evidence>
<keyword evidence="3 19" id="KW-0288">FMN</keyword>
<accession>E4XIU0</accession>
<dbReference type="EC" id="1.3.1.-" evidence="19"/>
<keyword evidence="10" id="KW-0521">NADP</keyword>
<evidence type="ECO:0000256" key="5">
    <source>
        <dbReference type="ARBA" id="ARBA00022694"/>
    </source>
</evidence>
<feature type="compositionally biased region" description="Basic and acidic residues" evidence="20">
    <location>
        <begin position="38"/>
        <end position="55"/>
    </location>
</feature>
<dbReference type="GO" id="GO:0008270">
    <property type="term" value="F:zinc ion binding"/>
    <property type="evidence" value="ECO:0007669"/>
    <property type="project" value="UniProtKB-KW"/>
</dbReference>
<dbReference type="InterPro" id="IPR000571">
    <property type="entry name" value="Znf_CCCH"/>
</dbReference>
<comment type="catalytic activity">
    <reaction evidence="17">
        <text>5,6-dihydrouridine(47) in tRNA + NADP(+) = uridine(47) in tRNA + NADPH + H(+)</text>
        <dbReference type="Rhea" id="RHEA:53360"/>
        <dbReference type="Rhea" id="RHEA-COMP:13539"/>
        <dbReference type="Rhea" id="RHEA-COMP:13540"/>
        <dbReference type="ChEBI" id="CHEBI:15378"/>
        <dbReference type="ChEBI" id="CHEBI:57783"/>
        <dbReference type="ChEBI" id="CHEBI:58349"/>
        <dbReference type="ChEBI" id="CHEBI:65315"/>
        <dbReference type="ChEBI" id="CHEBI:74443"/>
        <dbReference type="EC" id="1.3.1.89"/>
    </reaction>
    <physiologicalReaction direction="right-to-left" evidence="17">
        <dbReference type="Rhea" id="RHEA:53362"/>
    </physiologicalReaction>
</comment>
<dbReference type="FunCoup" id="E4XIU0">
    <property type="interactions" value="248"/>
</dbReference>
<dbReference type="InterPro" id="IPR018517">
    <property type="entry name" value="tRNA_hU_synthase_CS"/>
</dbReference>
<dbReference type="GO" id="GO:0006397">
    <property type="term" value="P:mRNA processing"/>
    <property type="evidence" value="ECO:0007669"/>
    <property type="project" value="UniProtKB-KW"/>
</dbReference>
<keyword evidence="2 19" id="KW-0285">Flavoprotein</keyword>
<evidence type="ECO:0000256" key="9">
    <source>
        <dbReference type="ARBA" id="ARBA00022833"/>
    </source>
</evidence>
<dbReference type="Pfam" id="PF01207">
    <property type="entry name" value="Dus"/>
    <property type="match status" value="1"/>
</dbReference>
<keyword evidence="4" id="KW-0507">mRNA processing</keyword>
<dbReference type="GO" id="GO:0050660">
    <property type="term" value="F:flavin adenine dinucleotide binding"/>
    <property type="evidence" value="ECO:0007669"/>
    <property type="project" value="UniProtKB-UniRule"/>
</dbReference>
<comment type="catalytic activity">
    <reaction evidence="14">
        <text>5,6-dihydrouridine(47) in tRNA + NAD(+) = uridine(47) in tRNA + NADH + H(+)</text>
        <dbReference type="Rhea" id="RHEA:53364"/>
        <dbReference type="Rhea" id="RHEA-COMP:13539"/>
        <dbReference type="Rhea" id="RHEA-COMP:13540"/>
        <dbReference type="ChEBI" id="CHEBI:15378"/>
        <dbReference type="ChEBI" id="CHEBI:57540"/>
        <dbReference type="ChEBI" id="CHEBI:57945"/>
        <dbReference type="ChEBI" id="CHEBI:65315"/>
        <dbReference type="ChEBI" id="CHEBI:74443"/>
        <dbReference type="EC" id="1.3.1.89"/>
    </reaction>
    <physiologicalReaction direction="right-to-left" evidence="14">
        <dbReference type="Rhea" id="RHEA:53366"/>
    </physiologicalReaction>
</comment>
<evidence type="ECO:0000256" key="11">
    <source>
        <dbReference type="ARBA" id="ARBA00023002"/>
    </source>
</evidence>
<evidence type="ECO:0000256" key="18">
    <source>
        <dbReference type="PROSITE-ProRule" id="PRU00723"/>
    </source>
</evidence>
<keyword evidence="6 18" id="KW-0479">Metal-binding</keyword>
<dbReference type="OrthoDB" id="259935at2759"/>
<keyword evidence="12" id="KW-0520">NAD</keyword>
<evidence type="ECO:0000256" key="6">
    <source>
        <dbReference type="ARBA" id="ARBA00022723"/>
    </source>
</evidence>
<dbReference type="PROSITE" id="PS01136">
    <property type="entry name" value="UPF0034"/>
    <property type="match status" value="1"/>
</dbReference>
<evidence type="ECO:0000256" key="19">
    <source>
        <dbReference type="RuleBase" id="RU291113"/>
    </source>
</evidence>
<dbReference type="CDD" id="cd02801">
    <property type="entry name" value="DUS_like_FMN"/>
    <property type="match status" value="1"/>
</dbReference>
<comment type="cofactor">
    <cofactor evidence="1 19">
        <name>FMN</name>
        <dbReference type="ChEBI" id="CHEBI:58210"/>
    </cofactor>
</comment>
<comment type="catalytic activity">
    <reaction evidence="16">
        <text>a 5,6-dihydrouridine in mRNA + NADP(+) = a uridine in mRNA + NADPH + H(+)</text>
        <dbReference type="Rhea" id="RHEA:69855"/>
        <dbReference type="Rhea" id="RHEA-COMP:14658"/>
        <dbReference type="Rhea" id="RHEA-COMP:17789"/>
        <dbReference type="ChEBI" id="CHEBI:15378"/>
        <dbReference type="ChEBI" id="CHEBI:57783"/>
        <dbReference type="ChEBI" id="CHEBI:58349"/>
        <dbReference type="ChEBI" id="CHEBI:65315"/>
        <dbReference type="ChEBI" id="CHEBI:74443"/>
    </reaction>
    <physiologicalReaction direction="right-to-left" evidence="16">
        <dbReference type="Rhea" id="RHEA:69857"/>
    </physiologicalReaction>
</comment>
<comment type="similarity">
    <text evidence="19">Belongs to the dus family. Dus3 subfamily.</text>
</comment>
<evidence type="ECO:0000259" key="21">
    <source>
        <dbReference type="PROSITE" id="PS50103"/>
    </source>
</evidence>
<keyword evidence="9 18" id="KW-0862">Zinc</keyword>
<comment type="catalytic activity">
    <reaction evidence="15">
        <text>a 5,6-dihydrouridine in mRNA + NAD(+) = a uridine in mRNA + NADH + H(+)</text>
        <dbReference type="Rhea" id="RHEA:69851"/>
        <dbReference type="Rhea" id="RHEA-COMP:14658"/>
        <dbReference type="Rhea" id="RHEA-COMP:17789"/>
        <dbReference type="ChEBI" id="CHEBI:15378"/>
        <dbReference type="ChEBI" id="CHEBI:57540"/>
        <dbReference type="ChEBI" id="CHEBI:57945"/>
        <dbReference type="ChEBI" id="CHEBI:65315"/>
        <dbReference type="ChEBI" id="CHEBI:74443"/>
    </reaction>
    <physiologicalReaction direction="right-to-left" evidence="15">
        <dbReference type="Rhea" id="RHEA:69853"/>
    </physiologicalReaction>
</comment>
<dbReference type="InParanoid" id="E4XIU0"/>